<reference evidence="1" key="1">
    <citation type="submission" date="2015-10" db="EMBL/GenBank/DDBJ databases">
        <title>EvidentialGene: Evidence-directed Construction of Complete mRNA Transcriptomes without Genomes.</title>
        <authorList>
            <person name="Gilbert D.G."/>
        </authorList>
    </citation>
    <scope>NUCLEOTIDE SEQUENCE</scope>
</reference>
<evidence type="ECO:0000313" key="1">
    <source>
        <dbReference type="EMBL" id="JAN05492.1"/>
    </source>
</evidence>
<dbReference type="AlphaFoldDB" id="A0A0N8BC61"/>
<organism evidence="1">
    <name type="scientific">Daphnia magna</name>
    <dbReference type="NCBI Taxonomy" id="35525"/>
    <lineage>
        <taxon>Eukaryota</taxon>
        <taxon>Metazoa</taxon>
        <taxon>Ecdysozoa</taxon>
        <taxon>Arthropoda</taxon>
        <taxon>Crustacea</taxon>
        <taxon>Branchiopoda</taxon>
        <taxon>Diplostraca</taxon>
        <taxon>Cladocera</taxon>
        <taxon>Anomopoda</taxon>
        <taxon>Daphniidae</taxon>
        <taxon>Daphnia</taxon>
    </lineage>
</organism>
<accession>A0A0N8BC61</accession>
<proteinExistence type="predicted"/>
<name>A0A0N8BC61_9CRUS</name>
<sequence length="197" mass="23085">MARASFCNLIKIHFWRMFHVDYRNDVISRDVFYRRTERIAVIFVFLRNSGSLRCLARFRFTFGEFRVLREIFSKIIRDFEIVEEIALLCEAAVGVDAASFHFCFAATLNLLLIEKAFKRLQEIRRRGDCALEQDRQNQKMPKTKHIVGWCVSTDWAKQPTDRCLLYLNRIGHIGETKEENKTLVADGFTTNLLLLGI</sequence>
<dbReference type="EMBL" id="GDIQ01089245">
    <property type="protein sequence ID" value="JAN05492.1"/>
    <property type="molecule type" value="Transcribed_RNA"/>
</dbReference>
<protein>
    <submittedName>
        <fullName evidence="1">Uncharacterized protein</fullName>
    </submittedName>
</protein>